<evidence type="ECO:0000313" key="2">
    <source>
        <dbReference type="EMBL" id="JAD51281.1"/>
    </source>
</evidence>
<accession>A0A0A9AJE5</accession>
<feature type="region of interest" description="Disordered" evidence="1">
    <location>
        <begin position="1"/>
        <end position="22"/>
    </location>
</feature>
<proteinExistence type="predicted"/>
<dbReference type="AlphaFoldDB" id="A0A0A9AJE5"/>
<sequence>MVRTSLCSSRENSSRKLIQEGL</sequence>
<reference evidence="2" key="1">
    <citation type="submission" date="2014-09" db="EMBL/GenBank/DDBJ databases">
        <authorList>
            <person name="Magalhaes I.L.F."/>
            <person name="Oliveira U."/>
            <person name="Santos F.R."/>
            <person name="Vidigal T.H.D.A."/>
            <person name="Brescovit A.D."/>
            <person name="Santos A.J."/>
        </authorList>
    </citation>
    <scope>NUCLEOTIDE SEQUENCE</scope>
    <source>
        <tissue evidence="2">Shoot tissue taken approximately 20 cm above the soil surface</tissue>
    </source>
</reference>
<dbReference type="EMBL" id="GBRH01246614">
    <property type="protein sequence ID" value="JAD51281.1"/>
    <property type="molecule type" value="Transcribed_RNA"/>
</dbReference>
<reference evidence="2" key="2">
    <citation type="journal article" date="2015" name="Data Brief">
        <title>Shoot transcriptome of the giant reed, Arundo donax.</title>
        <authorList>
            <person name="Barrero R.A."/>
            <person name="Guerrero F.D."/>
            <person name="Moolhuijzen P."/>
            <person name="Goolsby J.A."/>
            <person name="Tidwell J."/>
            <person name="Bellgard S.E."/>
            <person name="Bellgard M.I."/>
        </authorList>
    </citation>
    <scope>NUCLEOTIDE SEQUENCE</scope>
    <source>
        <tissue evidence="2">Shoot tissue taken approximately 20 cm above the soil surface</tissue>
    </source>
</reference>
<name>A0A0A9AJE5_ARUDO</name>
<protein>
    <submittedName>
        <fullName evidence="2">Uncharacterized protein</fullName>
    </submittedName>
</protein>
<feature type="compositionally biased region" description="Polar residues" evidence="1">
    <location>
        <begin position="1"/>
        <end position="11"/>
    </location>
</feature>
<feature type="compositionally biased region" description="Basic and acidic residues" evidence="1">
    <location>
        <begin position="12"/>
        <end position="22"/>
    </location>
</feature>
<evidence type="ECO:0000256" key="1">
    <source>
        <dbReference type="SAM" id="MobiDB-lite"/>
    </source>
</evidence>
<organism evidence="2">
    <name type="scientific">Arundo donax</name>
    <name type="common">Giant reed</name>
    <name type="synonym">Donax arundinaceus</name>
    <dbReference type="NCBI Taxonomy" id="35708"/>
    <lineage>
        <taxon>Eukaryota</taxon>
        <taxon>Viridiplantae</taxon>
        <taxon>Streptophyta</taxon>
        <taxon>Embryophyta</taxon>
        <taxon>Tracheophyta</taxon>
        <taxon>Spermatophyta</taxon>
        <taxon>Magnoliopsida</taxon>
        <taxon>Liliopsida</taxon>
        <taxon>Poales</taxon>
        <taxon>Poaceae</taxon>
        <taxon>PACMAD clade</taxon>
        <taxon>Arundinoideae</taxon>
        <taxon>Arundineae</taxon>
        <taxon>Arundo</taxon>
    </lineage>
</organism>